<dbReference type="EMBL" id="JACJJW010000002">
    <property type="protein sequence ID" value="MBM6757384.1"/>
    <property type="molecule type" value="Genomic_DNA"/>
</dbReference>
<proteinExistence type="predicted"/>
<accession>A0ABS2ESM8</accession>
<keyword evidence="2" id="KW-1185">Reference proteome</keyword>
<reference evidence="1 2" key="1">
    <citation type="journal article" date="2021" name="Sci. Rep.">
        <title>The distribution of antibiotic resistance genes in chicken gut microbiota commensals.</title>
        <authorList>
            <person name="Juricova H."/>
            <person name="Matiasovicova J."/>
            <person name="Kubasova T."/>
            <person name="Cejkova D."/>
            <person name="Rychlik I."/>
        </authorList>
    </citation>
    <scope>NUCLEOTIDE SEQUENCE [LARGE SCALE GENOMIC DNA]</scope>
    <source>
        <strain evidence="1 2">An801</strain>
    </source>
</reference>
<comment type="caution">
    <text evidence="1">The sequence shown here is derived from an EMBL/GenBank/DDBJ whole genome shotgun (WGS) entry which is preliminary data.</text>
</comment>
<evidence type="ECO:0000313" key="2">
    <source>
        <dbReference type="Proteomes" id="UP000703295"/>
    </source>
</evidence>
<evidence type="ECO:0000313" key="1">
    <source>
        <dbReference type="EMBL" id="MBM6757384.1"/>
    </source>
</evidence>
<dbReference type="Proteomes" id="UP000703295">
    <property type="component" value="Unassembled WGS sequence"/>
</dbReference>
<sequence>MSYLNSKSGRTFDFTAPYTEEGERCQLVPFPIAVNRKPTDSSHITHDTNPQVMTFDSAASAGSYTVNTQVQPGSLLIVNNEHASNKQTIGGVECAANDSTVLMWTGKKYVQISNAGA</sequence>
<gene>
    <name evidence="1" type="ORF">H6A31_01520</name>
</gene>
<protein>
    <submittedName>
        <fullName evidence="1">Uncharacterized protein</fullName>
    </submittedName>
</protein>
<organism evidence="1 2">
    <name type="scientific">Bacteroides mediterraneensis</name>
    <dbReference type="NCBI Taxonomy" id="1841856"/>
    <lineage>
        <taxon>Bacteria</taxon>
        <taxon>Pseudomonadati</taxon>
        <taxon>Bacteroidota</taxon>
        <taxon>Bacteroidia</taxon>
        <taxon>Bacteroidales</taxon>
        <taxon>Bacteroidaceae</taxon>
        <taxon>Bacteroides</taxon>
    </lineage>
</organism>
<dbReference type="RefSeq" id="WP_204474042.1">
    <property type="nucleotide sequence ID" value="NZ_JACJJW010000002.1"/>
</dbReference>
<name>A0ABS2ESM8_9BACE</name>